<dbReference type="AlphaFoldDB" id="A0A9X2GBP5"/>
<dbReference type="RefSeq" id="WP_253836738.1">
    <property type="nucleotide sequence ID" value="NZ_JAMTCS010000008.1"/>
</dbReference>
<protein>
    <submittedName>
        <fullName evidence="1">Uncharacterized protein</fullName>
    </submittedName>
</protein>
<accession>A0A9X2GBP5</accession>
<organism evidence="1 2">
    <name type="scientific">Promicromonospora thailandica</name>
    <dbReference type="NCBI Taxonomy" id="765201"/>
    <lineage>
        <taxon>Bacteria</taxon>
        <taxon>Bacillati</taxon>
        <taxon>Actinomycetota</taxon>
        <taxon>Actinomycetes</taxon>
        <taxon>Micrococcales</taxon>
        <taxon>Promicromonosporaceae</taxon>
        <taxon>Promicromonospora</taxon>
    </lineage>
</organism>
<comment type="caution">
    <text evidence="1">The sequence shown here is derived from an EMBL/GenBank/DDBJ whole genome shotgun (WGS) entry which is preliminary data.</text>
</comment>
<dbReference type="Proteomes" id="UP001139493">
    <property type="component" value="Unassembled WGS sequence"/>
</dbReference>
<keyword evidence="2" id="KW-1185">Reference proteome</keyword>
<dbReference type="EMBL" id="JAMTCS010000008">
    <property type="protein sequence ID" value="MCP2265536.1"/>
    <property type="molecule type" value="Genomic_DNA"/>
</dbReference>
<sequence>MARGEQPELPQRVIGKNLPNITPAEAEEAIELRDERIARRVEAEGSKGGLY</sequence>
<name>A0A9X2GBP5_9MICO</name>
<reference evidence="1" key="1">
    <citation type="submission" date="2022-06" db="EMBL/GenBank/DDBJ databases">
        <title>Genomic Encyclopedia of Archaeal and Bacterial Type Strains, Phase II (KMG-II): from individual species to whole genera.</title>
        <authorList>
            <person name="Goeker M."/>
        </authorList>
    </citation>
    <scope>NUCLEOTIDE SEQUENCE</scope>
    <source>
        <strain evidence="1">DSM 26652</strain>
    </source>
</reference>
<evidence type="ECO:0000313" key="2">
    <source>
        <dbReference type="Proteomes" id="UP001139493"/>
    </source>
</evidence>
<evidence type="ECO:0000313" key="1">
    <source>
        <dbReference type="EMBL" id="MCP2265536.1"/>
    </source>
</evidence>
<gene>
    <name evidence="1" type="ORF">APR03_002892</name>
</gene>
<proteinExistence type="predicted"/>